<keyword evidence="2" id="KW-1185">Reference proteome</keyword>
<dbReference type="Proteomes" id="UP001652628">
    <property type="component" value="Unplaced"/>
</dbReference>
<dbReference type="SUPFAM" id="SSF56672">
    <property type="entry name" value="DNA/RNA polymerases"/>
    <property type="match status" value="1"/>
</dbReference>
<dbReference type="PANTHER" id="PTHR47331:SF1">
    <property type="entry name" value="GAG-LIKE PROTEIN"/>
    <property type="match status" value="1"/>
</dbReference>
<reference evidence="3" key="1">
    <citation type="submission" date="2025-08" db="UniProtKB">
        <authorList>
            <consortium name="RefSeq"/>
        </authorList>
    </citation>
    <scope>IDENTIFICATION</scope>
</reference>
<dbReference type="InterPro" id="IPR008042">
    <property type="entry name" value="Retrotrans_Pao"/>
</dbReference>
<dbReference type="GeneID" id="139354920"/>
<evidence type="ECO:0000259" key="1">
    <source>
        <dbReference type="Pfam" id="PF18701"/>
    </source>
</evidence>
<dbReference type="RefSeq" id="XP_070855270.1">
    <property type="nucleotide sequence ID" value="XM_070999169.1"/>
</dbReference>
<sequence>MALGKSHQIALNRFLQLERRYQRDPDKWIRYKEGIEEYFELGQITTAVSSERSTVSTSTKTGRVESCVLPHHAVYKEDSLTTKQRIVFDASAKTPNGRSLNDVLSVGPTLQNNLPAVLLNWRQYRHVFTADIQRMYRCIDVHPDDTQYQRILWRAVDGNIKEYCLSTVTFGTASAPFTAIRVVRQLADDERENYPLAEEVLKHEIYVDDILSGDHTISAEQNKSLQIQNALKSANMELRKWSSNDIALLDSIPSSNRCNQTSRNWDSSDTVKTLGMHWLPNQDCFTYKLHASIPTAKLIVKEVTMAHLHSENDRKHLGWDDPVPSSIANKWKRFRVNLEDISKIRIPRSVRYTPDFSHDIQLHAFCNGSTHAYAAAVYMRILQPDSSFYTTLITAKSKISPTKPLTIPRTELCGAVLATKLTKWVLANHRWKSAQISVTYWMDATIILHWIKEDVTRWKTFVANRVAYILDHSDSNQWRHVPTVDNPADSATRGLSPSELSIFDLWWHGPSWLRIHSSEWPDTEVPNMKFDEQSLEAKSLRIRLHTTQVDINIIERFSTYTKLVRVIAHILRFCHNTQSKKTRSYSQLSPEELDNALRCVVKIVQAETFQSDMHAILAGNLLPPKSILRNLTPFLDDGILRVRGRLKHSNLSFDRKHPIILPQRHFFTQLVILNSHQATLHGGAHLTLAQTSDNGTNFVGANKLLASAPQADRDHTTCPTWHFTPPYSPNFGGLWEAGVKSVKHHLKTIVGSHKQTYEELATVLIRIEACLTADPDDLEALTPFREQFLSHQNLIRQFWTQWSRDWLSHLQRRPKWCQEKENFEINELVLIKDDQLPPSQWPLGRIISLHPGEDSLVRVIQNPEQPMYHADFALAGGMFSPTVLGSYTQLIALPTEDEGLDIWQL</sequence>
<evidence type="ECO:0000313" key="2">
    <source>
        <dbReference type="Proteomes" id="UP001652628"/>
    </source>
</evidence>
<name>A0ABM4TZ85_DROSZ</name>
<dbReference type="InterPro" id="IPR040676">
    <property type="entry name" value="DUF5641"/>
</dbReference>
<feature type="domain" description="DUF5641" evidence="1">
    <location>
        <begin position="788"/>
        <end position="861"/>
    </location>
</feature>
<dbReference type="InterPro" id="IPR043502">
    <property type="entry name" value="DNA/RNA_pol_sf"/>
</dbReference>
<dbReference type="InterPro" id="IPR036397">
    <property type="entry name" value="RNaseH_sf"/>
</dbReference>
<accession>A0ABM4TZ85</accession>
<dbReference type="Pfam" id="PF18701">
    <property type="entry name" value="DUF5641"/>
    <property type="match status" value="1"/>
</dbReference>
<proteinExistence type="predicted"/>
<gene>
    <name evidence="3" type="primary">LOC139354920</name>
</gene>
<protein>
    <recommendedName>
        <fullName evidence="1">DUF5641 domain-containing protein</fullName>
    </recommendedName>
</protein>
<dbReference type="PANTHER" id="PTHR47331">
    <property type="entry name" value="PHD-TYPE DOMAIN-CONTAINING PROTEIN"/>
    <property type="match status" value="1"/>
</dbReference>
<dbReference type="Pfam" id="PF05380">
    <property type="entry name" value="Peptidase_A17"/>
    <property type="match status" value="1"/>
</dbReference>
<evidence type="ECO:0000313" key="3">
    <source>
        <dbReference type="RefSeq" id="XP_070855270.1"/>
    </source>
</evidence>
<dbReference type="Gene3D" id="3.30.420.10">
    <property type="entry name" value="Ribonuclease H-like superfamily/Ribonuclease H"/>
    <property type="match status" value="1"/>
</dbReference>
<organism evidence="2 3">
    <name type="scientific">Drosophila suzukii</name>
    <name type="common">Spotted-wing drosophila fruit fly</name>
    <dbReference type="NCBI Taxonomy" id="28584"/>
    <lineage>
        <taxon>Eukaryota</taxon>
        <taxon>Metazoa</taxon>
        <taxon>Ecdysozoa</taxon>
        <taxon>Arthropoda</taxon>
        <taxon>Hexapoda</taxon>
        <taxon>Insecta</taxon>
        <taxon>Pterygota</taxon>
        <taxon>Neoptera</taxon>
        <taxon>Endopterygota</taxon>
        <taxon>Diptera</taxon>
        <taxon>Brachycera</taxon>
        <taxon>Muscomorpha</taxon>
        <taxon>Ephydroidea</taxon>
        <taxon>Drosophilidae</taxon>
        <taxon>Drosophila</taxon>
        <taxon>Sophophora</taxon>
    </lineage>
</organism>